<feature type="signal peptide" evidence="1">
    <location>
        <begin position="1"/>
        <end position="34"/>
    </location>
</feature>
<feature type="chain" id="PRO_5021006817" evidence="1">
    <location>
        <begin position="35"/>
        <end position="258"/>
    </location>
</feature>
<dbReference type="SMART" id="SM00287">
    <property type="entry name" value="SH3b"/>
    <property type="match status" value="1"/>
</dbReference>
<dbReference type="Gene3D" id="2.30.30.40">
    <property type="entry name" value="SH3 Domains"/>
    <property type="match status" value="1"/>
</dbReference>
<keyword evidence="4" id="KW-1185">Reference proteome</keyword>
<dbReference type="OrthoDB" id="2607492at2"/>
<accession>A0A4R6SLP5</accession>
<evidence type="ECO:0000259" key="2">
    <source>
        <dbReference type="SMART" id="SM00287"/>
    </source>
</evidence>
<proteinExistence type="predicted"/>
<evidence type="ECO:0000256" key="1">
    <source>
        <dbReference type="SAM" id="SignalP"/>
    </source>
</evidence>
<evidence type="ECO:0000313" key="3">
    <source>
        <dbReference type="EMBL" id="TDQ04887.1"/>
    </source>
</evidence>
<feature type="domain" description="SH3b" evidence="2">
    <location>
        <begin position="37"/>
        <end position="108"/>
    </location>
</feature>
<name>A0A4R6SLP5_LABRH</name>
<gene>
    <name evidence="3" type="ORF">EV186_101848</name>
</gene>
<dbReference type="EMBL" id="SNXZ01000001">
    <property type="protein sequence ID" value="TDQ04887.1"/>
    <property type="molecule type" value="Genomic_DNA"/>
</dbReference>
<dbReference type="AlphaFoldDB" id="A0A4R6SLP5"/>
<protein>
    <submittedName>
        <fullName evidence="3">SH3 domain-containing protein</fullName>
    </submittedName>
</protein>
<keyword evidence="1" id="KW-0732">Signal</keyword>
<sequence length="258" mass="26598">MRVLPVRRLPVKIAILAAGTAAASLTFLAGSAAAATGTVHTSSGAAVNVRSAPHTSASIVGSKANGATVTITCQTHGDTVTGKYGTSDIWDKISSGGYISDTYVYTGSDGTVAPACGSTSTGCSTSGTGDPHTCAQAVTWAKNHITTSYHSDYYRRCDHIVGLAYGFPASGSVTAYAHWQAIPSSKKHAGDRSVPAGGLAFFSTSSAGHVMISIGGGTFVSNDIHGNGTYTKTTIGEIESKWGAHYLGWAQPWFQYNH</sequence>
<evidence type="ECO:0000313" key="4">
    <source>
        <dbReference type="Proteomes" id="UP000295444"/>
    </source>
</evidence>
<dbReference type="RefSeq" id="WP_133847727.1">
    <property type="nucleotide sequence ID" value="NZ_SNXZ01000001.1"/>
</dbReference>
<comment type="caution">
    <text evidence="3">The sequence shown here is derived from an EMBL/GenBank/DDBJ whole genome shotgun (WGS) entry which is preliminary data.</text>
</comment>
<organism evidence="3 4">
    <name type="scientific">Labedaea rhizosphaerae</name>
    <dbReference type="NCBI Taxonomy" id="598644"/>
    <lineage>
        <taxon>Bacteria</taxon>
        <taxon>Bacillati</taxon>
        <taxon>Actinomycetota</taxon>
        <taxon>Actinomycetes</taxon>
        <taxon>Pseudonocardiales</taxon>
        <taxon>Pseudonocardiaceae</taxon>
        <taxon>Labedaea</taxon>
    </lineage>
</organism>
<reference evidence="3 4" key="1">
    <citation type="submission" date="2019-03" db="EMBL/GenBank/DDBJ databases">
        <title>Genomic Encyclopedia of Type Strains, Phase IV (KMG-IV): sequencing the most valuable type-strain genomes for metagenomic binning, comparative biology and taxonomic classification.</title>
        <authorList>
            <person name="Goeker M."/>
        </authorList>
    </citation>
    <scope>NUCLEOTIDE SEQUENCE [LARGE SCALE GENOMIC DNA]</scope>
    <source>
        <strain evidence="3 4">DSM 45361</strain>
    </source>
</reference>
<dbReference type="Proteomes" id="UP000295444">
    <property type="component" value="Unassembled WGS sequence"/>
</dbReference>
<dbReference type="InterPro" id="IPR003646">
    <property type="entry name" value="SH3-like_bac-type"/>
</dbReference>